<evidence type="ECO:0007829" key="9">
    <source>
        <dbReference type="PeptideAtlas" id="A0A287B6B2"/>
    </source>
</evidence>
<protein>
    <submittedName>
        <fullName evidence="7">Cilia and flagella associated protein 68</fullName>
    </submittedName>
</protein>
<evidence type="ECO:0000313" key="7">
    <source>
        <dbReference type="Ensembl" id="ENSSSCP00000051629.2"/>
    </source>
</evidence>
<evidence type="ECO:0000256" key="4">
    <source>
        <dbReference type="PROSITE-ProRule" id="PRU00285"/>
    </source>
</evidence>
<keyword evidence="3" id="KW-0963">Cytoplasm</keyword>
<reference evidence="7" key="3">
    <citation type="submission" date="2025-08" db="UniProtKB">
        <authorList>
            <consortium name="Ensembl"/>
        </authorList>
    </citation>
    <scope>IDENTIFICATION</scope>
</reference>
<accession>A0A287B6B2</accession>
<dbReference type="GO" id="GO:0005634">
    <property type="term" value="C:nucleus"/>
    <property type="evidence" value="ECO:0007669"/>
    <property type="project" value="UniProtKB-SubCell"/>
</dbReference>
<dbReference type="Gene3D" id="2.60.40.790">
    <property type="match status" value="1"/>
</dbReference>
<keyword evidence="8" id="KW-1185">Reference proteome</keyword>
<gene>
    <name evidence="7" type="primary">CFAP68</name>
</gene>
<comment type="similarity">
    <text evidence="4 5">Belongs to the small heat shock protein (HSP20) family.</text>
</comment>
<feature type="domain" description="SHSP" evidence="6">
    <location>
        <begin position="26"/>
        <end position="134"/>
    </location>
</feature>
<dbReference type="Proteomes" id="UP000008227">
    <property type="component" value="Chromosome 9"/>
</dbReference>
<reference evidence="7" key="4">
    <citation type="submission" date="2025-09" db="UniProtKB">
        <authorList>
            <consortium name="Ensembl"/>
        </authorList>
    </citation>
    <scope>IDENTIFICATION</scope>
</reference>
<evidence type="ECO:0000256" key="5">
    <source>
        <dbReference type="RuleBase" id="RU003616"/>
    </source>
</evidence>
<dbReference type="AlphaFoldDB" id="A0A287B6B2"/>
<dbReference type="Ensembl" id="ENSSSCT00000043922.3">
    <property type="protein sequence ID" value="ENSSSCP00000051629.2"/>
    <property type="gene ID" value="ENSSSCG00000015027.5"/>
</dbReference>
<dbReference type="InterPro" id="IPR008978">
    <property type="entry name" value="HSP20-like_chaperone"/>
</dbReference>
<organism evidence="7 8">
    <name type="scientific">Sus scrofa</name>
    <name type="common">Pig</name>
    <dbReference type="NCBI Taxonomy" id="9823"/>
    <lineage>
        <taxon>Eukaryota</taxon>
        <taxon>Metazoa</taxon>
        <taxon>Chordata</taxon>
        <taxon>Craniata</taxon>
        <taxon>Vertebrata</taxon>
        <taxon>Euteleostomi</taxon>
        <taxon>Mammalia</taxon>
        <taxon>Eutheria</taxon>
        <taxon>Laurasiatheria</taxon>
        <taxon>Artiodactyla</taxon>
        <taxon>Suina</taxon>
        <taxon>Suidae</taxon>
        <taxon>Sus</taxon>
    </lineage>
</organism>
<keyword evidence="9" id="KW-1267">Proteomics identification</keyword>
<evidence type="ECO:0000313" key="8">
    <source>
        <dbReference type="Proteomes" id="UP000008227"/>
    </source>
</evidence>
<dbReference type="GO" id="GO:0005737">
    <property type="term" value="C:cytoplasm"/>
    <property type="evidence" value="ECO:0007669"/>
    <property type="project" value="UniProtKB-SubCell"/>
</dbReference>
<dbReference type="InterPro" id="IPR001436">
    <property type="entry name" value="Alpha-crystallin/sHSP_animal"/>
</dbReference>
<dbReference type="InterPro" id="IPR002068">
    <property type="entry name" value="A-crystallin/Hsp20_dom"/>
</dbReference>
<sequence length="145" mass="16269">HLLQGECFPASTSGSRKENHWSGFKRAPHWFPAGASELRLSEGKFQAFLDVSHFTPDEVTVRTVDNLLEVSARHPQRLDRHGFVSREFCRTYVLPADVDPWRVRAALSHDGILNLEAPREAESGPARVIDVQQSPQPNVTAFPSQ</sequence>
<reference evidence="7" key="2">
    <citation type="journal article" date="2020" name="Gigascience">
        <title>An improved pig reference genome sequence to enable pig genetics and genomics research.</title>
        <authorList>
            <person name="Warr A."/>
            <person name="Affara N."/>
            <person name="Aken B."/>
            <person name="Beiki H."/>
            <person name="Bickhart D.M."/>
            <person name="Billis K."/>
            <person name="Chow W."/>
            <person name="Eory L."/>
            <person name="Finlayson H.A."/>
            <person name="Flicek P."/>
            <person name="Giron C.G."/>
            <person name="Griffin D.K."/>
            <person name="Hall R."/>
            <person name="Hannum G."/>
            <person name="Hourlier T."/>
            <person name="Howe K."/>
            <person name="Hume D.A."/>
            <person name="Izuogu O."/>
            <person name="Kim K."/>
            <person name="Koren S."/>
            <person name="Liu H."/>
            <person name="Manchanda N."/>
            <person name="Martin F.J."/>
            <person name="Nonneman D.J."/>
            <person name="O'Connor R.E."/>
            <person name="Phillippy A.M."/>
            <person name="Rohrer G.A."/>
            <person name="Rosen B.D."/>
            <person name="Rund L.A."/>
            <person name="Sargent C.A."/>
            <person name="Schook L.B."/>
            <person name="Schroeder S.G."/>
            <person name="Schwartz A.S."/>
            <person name="Skinner B.M."/>
            <person name="Talbot R."/>
            <person name="Tseng E."/>
            <person name="Tuggle C.K."/>
            <person name="Watson M."/>
            <person name="Smith T.P.L."/>
            <person name="Archibald A.L."/>
        </authorList>
    </citation>
    <scope>NUCLEOTIDE SEQUENCE [LARGE SCALE GENOMIC DNA]</scope>
    <source>
        <strain evidence="7">Duroc</strain>
    </source>
</reference>
<dbReference type="PANTHER" id="PTHR45640">
    <property type="entry name" value="HEAT SHOCK PROTEIN HSP-12.2-RELATED"/>
    <property type="match status" value="1"/>
</dbReference>
<evidence type="ECO:0000256" key="2">
    <source>
        <dbReference type="ARBA" id="ARBA00004496"/>
    </source>
</evidence>
<dbReference type="ExpressionAtlas" id="A0A287B6B2">
    <property type="expression patterns" value="baseline and differential"/>
</dbReference>
<dbReference type="PRINTS" id="PR00299">
    <property type="entry name" value="ACRYSTALLIN"/>
</dbReference>
<evidence type="ECO:0000259" key="6">
    <source>
        <dbReference type="PROSITE" id="PS01031"/>
    </source>
</evidence>
<evidence type="ECO:0000256" key="3">
    <source>
        <dbReference type="ARBA" id="ARBA00022490"/>
    </source>
</evidence>
<dbReference type="Bgee" id="ENSSSCG00000015027">
    <property type="expression patterns" value="Expressed in longissimus lumborum muscle and 49 other cell types or tissues"/>
</dbReference>
<evidence type="ECO:0000256" key="1">
    <source>
        <dbReference type="ARBA" id="ARBA00004123"/>
    </source>
</evidence>
<dbReference type="Pfam" id="PF00011">
    <property type="entry name" value="HSP20"/>
    <property type="match status" value="1"/>
</dbReference>
<reference evidence="8" key="1">
    <citation type="submission" date="2009-11" db="EMBL/GenBank/DDBJ databases">
        <authorList>
            <consortium name="Porcine genome sequencing project"/>
        </authorList>
    </citation>
    <scope>NUCLEOTIDE SEQUENCE [LARGE SCALE GENOMIC DNA]</scope>
    <source>
        <strain evidence="8">Duroc</strain>
    </source>
</reference>
<dbReference type="PROSITE" id="PS01031">
    <property type="entry name" value="SHSP"/>
    <property type="match status" value="1"/>
</dbReference>
<name>A0A287B6B2_PIG</name>
<proteinExistence type="evidence at protein level"/>
<dbReference type="GeneTree" id="ENSGT00390000002905"/>
<comment type="subcellular location">
    <subcellularLocation>
        <location evidence="2">Cytoplasm</location>
    </subcellularLocation>
    <subcellularLocation>
        <location evidence="1">Nucleus</location>
    </subcellularLocation>
</comment>
<dbReference type="PANTHER" id="PTHR45640:SF27">
    <property type="entry name" value="HEAT SHOCK PROTEIN BETA-2"/>
    <property type="match status" value="1"/>
</dbReference>
<dbReference type="SUPFAM" id="SSF49764">
    <property type="entry name" value="HSP20-like chaperones"/>
    <property type="match status" value="1"/>
</dbReference>